<feature type="domain" description="N-acyl amino acid synthase FeeM catalytic core" evidence="1">
    <location>
        <begin position="41"/>
        <end position="198"/>
    </location>
</feature>
<dbReference type="AlphaFoldDB" id="A0A517SY14"/>
<dbReference type="SUPFAM" id="SSF55729">
    <property type="entry name" value="Acyl-CoA N-acyltransferases (Nat)"/>
    <property type="match status" value="1"/>
</dbReference>
<dbReference type="InterPro" id="IPR016181">
    <property type="entry name" value="Acyl_CoA_acyltransferase"/>
</dbReference>
<reference evidence="2 3" key="1">
    <citation type="submission" date="2019-02" db="EMBL/GenBank/DDBJ databases">
        <title>Deep-cultivation of Planctomycetes and their phenomic and genomic characterization uncovers novel biology.</title>
        <authorList>
            <person name="Wiegand S."/>
            <person name="Jogler M."/>
            <person name="Boedeker C."/>
            <person name="Pinto D."/>
            <person name="Vollmers J."/>
            <person name="Rivas-Marin E."/>
            <person name="Kohn T."/>
            <person name="Peeters S.H."/>
            <person name="Heuer A."/>
            <person name="Rast P."/>
            <person name="Oberbeckmann S."/>
            <person name="Bunk B."/>
            <person name="Jeske O."/>
            <person name="Meyerdierks A."/>
            <person name="Storesund J.E."/>
            <person name="Kallscheuer N."/>
            <person name="Luecker S."/>
            <person name="Lage O.M."/>
            <person name="Pohl T."/>
            <person name="Merkel B.J."/>
            <person name="Hornburger P."/>
            <person name="Mueller R.-W."/>
            <person name="Bruemmer F."/>
            <person name="Labrenz M."/>
            <person name="Spormann A.M."/>
            <person name="Op den Camp H."/>
            <person name="Overmann J."/>
            <person name="Amann R."/>
            <person name="Jetten M.S.M."/>
            <person name="Mascher T."/>
            <person name="Medema M.H."/>
            <person name="Devos D.P."/>
            <person name="Kaster A.-K."/>
            <person name="Ovreas L."/>
            <person name="Rohde M."/>
            <person name="Galperin M.Y."/>
            <person name="Jogler C."/>
        </authorList>
    </citation>
    <scope>NUCLEOTIDE SEQUENCE [LARGE SCALE GENOMIC DNA]</scope>
    <source>
        <strain evidence="2 3">SV_7m_r</strain>
    </source>
</reference>
<dbReference type="Pfam" id="PF21926">
    <property type="entry name" value="FeeM"/>
    <property type="match status" value="1"/>
</dbReference>
<dbReference type="EMBL" id="CP036272">
    <property type="protein sequence ID" value="QDT60921.1"/>
    <property type="molecule type" value="Genomic_DNA"/>
</dbReference>
<evidence type="ECO:0000313" key="2">
    <source>
        <dbReference type="EMBL" id="QDT60921.1"/>
    </source>
</evidence>
<organism evidence="2 3">
    <name type="scientific">Stieleria bergensis</name>
    <dbReference type="NCBI Taxonomy" id="2528025"/>
    <lineage>
        <taxon>Bacteria</taxon>
        <taxon>Pseudomonadati</taxon>
        <taxon>Planctomycetota</taxon>
        <taxon>Planctomycetia</taxon>
        <taxon>Pirellulales</taxon>
        <taxon>Pirellulaceae</taxon>
        <taxon>Stieleria</taxon>
    </lineage>
</organism>
<accession>A0A517SY14</accession>
<dbReference type="Proteomes" id="UP000315003">
    <property type="component" value="Chromosome"/>
</dbReference>
<evidence type="ECO:0000259" key="1">
    <source>
        <dbReference type="Pfam" id="PF21926"/>
    </source>
</evidence>
<keyword evidence="3" id="KW-1185">Reference proteome</keyword>
<evidence type="ECO:0000313" key="3">
    <source>
        <dbReference type="Proteomes" id="UP000315003"/>
    </source>
</evidence>
<protein>
    <recommendedName>
        <fullName evidence="1">N-acyl amino acid synthase FeeM catalytic core domain-containing protein</fullName>
    </recommendedName>
</protein>
<sequence>MMRTMLSTMPAAIRKEAADDERIAKPRISYSIAHEQEDLRAAFELTYLAYRRSDLAKPNPLEIRFTKYHLLPTTEVFVTKFEHSVVSTLSLIGDGQQGLPMDSIYPDQLDQFRQRGLRVAEIGCLADRRKSPARFIETFIAMASLAAKSAMQRQYHGLVVAVHPRHAKFYLRMMPFQQIGGLEACDYANGHPAVMLGLIFDEHRGSEVYRRFLGELGSPADVSPRPWTDETREYFSQLLQVCQGVACV</sequence>
<proteinExistence type="predicted"/>
<dbReference type="RefSeq" id="WP_419187470.1">
    <property type="nucleotide sequence ID" value="NZ_CP036272.1"/>
</dbReference>
<dbReference type="Gene3D" id="3.40.630.30">
    <property type="match status" value="1"/>
</dbReference>
<gene>
    <name evidence="2" type="ORF">SV7mr_34500</name>
</gene>
<name>A0A517SY14_9BACT</name>
<dbReference type="InterPro" id="IPR054597">
    <property type="entry name" value="FeeM_cat"/>
</dbReference>